<feature type="transmembrane region" description="Helical" evidence="6">
    <location>
        <begin position="78"/>
        <end position="97"/>
    </location>
</feature>
<keyword evidence="8" id="KW-1185">Reference proteome</keyword>
<dbReference type="PANTHER" id="PTHR30086">
    <property type="entry name" value="ARGININE EXPORTER PROTEIN ARGO"/>
    <property type="match status" value="1"/>
</dbReference>
<keyword evidence="5 6" id="KW-0472">Membrane</keyword>
<evidence type="ECO:0000256" key="6">
    <source>
        <dbReference type="SAM" id="Phobius"/>
    </source>
</evidence>
<evidence type="ECO:0000256" key="1">
    <source>
        <dbReference type="ARBA" id="ARBA00004651"/>
    </source>
</evidence>
<dbReference type="Pfam" id="PF01810">
    <property type="entry name" value="LysE"/>
    <property type="match status" value="1"/>
</dbReference>
<proteinExistence type="predicted"/>
<evidence type="ECO:0000256" key="3">
    <source>
        <dbReference type="ARBA" id="ARBA00022692"/>
    </source>
</evidence>
<evidence type="ECO:0000256" key="5">
    <source>
        <dbReference type="ARBA" id="ARBA00023136"/>
    </source>
</evidence>
<comment type="caution">
    <text evidence="7">The sequence shown here is derived from an EMBL/GenBank/DDBJ whole genome shotgun (WGS) entry which is preliminary data.</text>
</comment>
<evidence type="ECO:0000313" key="7">
    <source>
        <dbReference type="EMBL" id="MBM7560675.1"/>
    </source>
</evidence>
<keyword evidence="4 6" id="KW-1133">Transmembrane helix</keyword>
<feature type="transmembrane region" description="Helical" evidence="6">
    <location>
        <begin position="125"/>
        <end position="141"/>
    </location>
</feature>
<protein>
    <submittedName>
        <fullName evidence="7">Threonine/homoserine/homoserine lactone efflux protein</fullName>
    </submittedName>
</protein>
<dbReference type="EMBL" id="JAFBDT010000001">
    <property type="protein sequence ID" value="MBM7560675.1"/>
    <property type="molecule type" value="Genomic_DNA"/>
</dbReference>
<sequence>MFTLSAFLSYVIAVTFSPGPNNLMSMISSSKSGYRKTLPFIMGVTTGFFFLVMVSTYFNRGLFALVPQFQIGMKILGSLYMSYLALKIMGIDVIGILSHKKTTKNFQVLYGFKAGMILQFINPKAILYALTVVSAYVVPYYSTHTHYLLFSIFLAFMAFLSNTTWALFGQFLNRFISKYEKQFNSVMAFLLLYSAYALW</sequence>
<evidence type="ECO:0000256" key="2">
    <source>
        <dbReference type="ARBA" id="ARBA00022475"/>
    </source>
</evidence>
<reference evidence="7 8" key="1">
    <citation type="submission" date="2021-01" db="EMBL/GenBank/DDBJ databases">
        <title>Genomic Encyclopedia of Type Strains, Phase IV (KMG-IV): sequencing the most valuable type-strain genomes for metagenomic binning, comparative biology and taxonomic classification.</title>
        <authorList>
            <person name="Goeker M."/>
        </authorList>
    </citation>
    <scope>NUCLEOTIDE SEQUENCE [LARGE SCALE GENOMIC DNA]</scope>
    <source>
        <strain evidence="7 8">DSM 24436</strain>
    </source>
</reference>
<evidence type="ECO:0000256" key="4">
    <source>
        <dbReference type="ARBA" id="ARBA00022989"/>
    </source>
</evidence>
<dbReference type="PANTHER" id="PTHR30086:SF20">
    <property type="entry name" value="ARGININE EXPORTER PROTEIN ARGO-RELATED"/>
    <property type="match status" value="1"/>
</dbReference>
<organism evidence="7 8">
    <name type="scientific">Fusibacter tunisiensis</name>
    <dbReference type="NCBI Taxonomy" id="1008308"/>
    <lineage>
        <taxon>Bacteria</taxon>
        <taxon>Bacillati</taxon>
        <taxon>Bacillota</taxon>
        <taxon>Clostridia</taxon>
        <taxon>Eubacteriales</taxon>
        <taxon>Eubacteriales Family XII. Incertae Sedis</taxon>
        <taxon>Fusibacter</taxon>
    </lineage>
</organism>
<feature type="transmembrane region" description="Helical" evidence="6">
    <location>
        <begin position="147"/>
        <end position="169"/>
    </location>
</feature>
<keyword evidence="3 6" id="KW-0812">Transmembrane</keyword>
<feature type="transmembrane region" description="Helical" evidence="6">
    <location>
        <begin position="6"/>
        <end position="25"/>
    </location>
</feature>
<accession>A0ABS2MMQ8</accession>
<name>A0ABS2MMQ8_9FIRM</name>
<comment type="subcellular location">
    <subcellularLocation>
        <location evidence="1">Cell membrane</location>
        <topology evidence="1">Multi-pass membrane protein</topology>
    </subcellularLocation>
</comment>
<feature type="transmembrane region" description="Helical" evidence="6">
    <location>
        <begin position="37"/>
        <end position="58"/>
    </location>
</feature>
<gene>
    <name evidence="7" type="ORF">JOC49_000184</name>
</gene>
<keyword evidence="2" id="KW-1003">Cell membrane</keyword>
<evidence type="ECO:0000313" key="8">
    <source>
        <dbReference type="Proteomes" id="UP000767854"/>
    </source>
</evidence>
<dbReference type="InterPro" id="IPR001123">
    <property type="entry name" value="LeuE-type"/>
</dbReference>
<dbReference type="Proteomes" id="UP000767854">
    <property type="component" value="Unassembled WGS sequence"/>
</dbReference>